<name>A0ABW0A8X5_9ACTN</name>
<feature type="region of interest" description="Disordered" evidence="1">
    <location>
        <begin position="58"/>
        <end position="107"/>
    </location>
</feature>
<sequence length="141" mass="16287">MDAILYIGRTSLPWRYLPHDLPPWPTACNYSACWQKDRVLEQLNGFLRRLVREREGHDAKPSACVLDSQTIKTSASVPLPRQGRTQASHHRPQTPPGHGRSRPAADRHGHYCEHLRHRRRCLTALPHRRRPPARYQGLVGR</sequence>
<accession>A0ABW0A8X5</accession>
<proteinExistence type="predicted"/>
<dbReference type="EMBL" id="JBHSKJ010000054">
    <property type="protein sequence ID" value="MFC5150064.1"/>
    <property type="molecule type" value="Genomic_DNA"/>
</dbReference>
<evidence type="ECO:0000256" key="1">
    <source>
        <dbReference type="SAM" id="MobiDB-lite"/>
    </source>
</evidence>
<dbReference type="Proteomes" id="UP001596222">
    <property type="component" value="Unassembled WGS sequence"/>
</dbReference>
<evidence type="ECO:0000313" key="3">
    <source>
        <dbReference type="EMBL" id="MFC5150064.1"/>
    </source>
</evidence>
<dbReference type="InterPro" id="IPR025161">
    <property type="entry name" value="IS402-like_dom"/>
</dbReference>
<comment type="caution">
    <text evidence="3">The sequence shown here is derived from an EMBL/GenBank/DDBJ whole genome shotgun (WGS) entry which is preliminary data.</text>
</comment>
<organism evidence="3 4">
    <name type="scientific">Streptomyces aureoversilis</name>
    <dbReference type="NCBI Taxonomy" id="67277"/>
    <lineage>
        <taxon>Bacteria</taxon>
        <taxon>Bacillati</taxon>
        <taxon>Actinomycetota</taxon>
        <taxon>Actinomycetes</taxon>
        <taxon>Kitasatosporales</taxon>
        <taxon>Streptomycetaceae</taxon>
        <taxon>Streptomyces</taxon>
    </lineage>
</organism>
<dbReference type="PANTHER" id="PTHR30007:SF0">
    <property type="entry name" value="TRANSPOSASE"/>
    <property type="match status" value="1"/>
</dbReference>
<evidence type="ECO:0000259" key="2">
    <source>
        <dbReference type="Pfam" id="PF13340"/>
    </source>
</evidence>
<feature type="compositionally biased region" description="Polar residues" evidence="1">
    <location>
        <begin position="67"/>
        <end position="76"/>
    </location>
</feature>
<protein>
    <submittedName>
        <fullName evidence="3">Transposase</fullName>
    </submittedName>
</protein>
<dbReference type="PANTHER" id="PTHR30007">
    <property type="entry name" value="PHP DOMAIN PROTEIN"/>
    <property type="match status" value="1"/>
</dbReference>
<gene>
    <name evidence="3" type="ORF">ACFPP6_36290</name>
</gene>
<keyword evidence="4" id="KW-1185">Reference proteome</keyword>
<evidence type="ECO:0000313" key="4">
    <source>
        <dbReference type="Proteomes" id="UP001596222"/>
    </source>
</evidence>
<feature type="domain" description="Insertion element IS402-like" evidence="2">
    <location>
        <begin position="1"/>
        <end position="43"/>
    </location>
</feature>
<reference evidence="4" key="1">
    <citation type="journal article" date="2019" name="Int. J. Syst. Evol. Microbiol.">
        <title>The Global Catalogue of Microorganisms (GCM) 10K type strain sequencing project: providing services to taxonomists for standard genome sequencing and annotation.</title>
        <authorList>
            <consortium name="The Broad Institute Genomics Platform"/>
            <consortium name="The Broad Institute Genome Sequencing Center for Infectious Disease"/>
            <person name="Wu L."/>
            <person name="Ma J."/>
        </authorList>
    </citation>
    <scope>NUCLEOTIDE SEQUENCE [LARGE SCALE GENOMIC DNA]</scope>
    <source>
        <strain evidence="4">CGMCC 4.1641</strain>
    </source>
</reference>
<dbReference type="Pfam" id="PF13340">
    <property type="entry name" value="DUF4096"/>
    <property type="match status" value="1"/>
</dbReference>